<organism evidence="1 2">
    <name type="scientific">Henosepilachna vigintioctopunctata</name>
    <dbReference type="NCBI Taxonomy" id="420089"/>
    <lineage>
        <taxon>Eukaryota</taxon>
        <taxon>Metazoa</taxon>
        <taxon>Ecdysozoa</taxon>
        <taxon>Arthropoda</taxon>
        <taxon>Hexapoda</taxon>
        <taxon>Insecta</taxon>
        <taxon>Pterygota</taxon>
        <taxon>Neoptera</taxon>
        <taxon>Endopterygota</taxon>
        <taxon>Coleoptera</taxon>
        <taxon>Polyphaga</taxon>
        <taxon>Cucujiformia</taxon>
        <taxon>Coccinelloidea</taxon>
        <taxon>Coccinellidae</taxon>
        <taxon>Epilachninae</taxon>
        <taxon>Epilachnini</taxon>
        <taxon>Henosepilachna</taxon>
    </lineage>
</organism>
<gene>
    <name evidence="1" type="ORF">WA026_006555</name>
</gene>
<accession>A0AAW1UFB7</accession>
<reference evidence="1 2" key="1">
    <citation type="submission" date="2023-03" db="EMBL/GenBank/DDBJ databases">
        <title>Genome insight into feeding habits of ladybird beetles.</title>
        <authorList>
            <person name="Li H.-S."/>
            <person name="Huang Y.-H."/>
            <person name="Pang H."/>
        </authorList>
    </citation>
    <scope>NUCLEOTIDE SEQUENCE [LARGE SCALE GENOMIC DNA]</scope>
    <source>
        <strain evidence="1">SYSU_2023b</strain>
        <tissue evidence="1">Whole body</tissue>
    </source>
</reference>
<keyword evidence="2" id="KW-1185">Reference proteome</keyword>
<dbReference type="AlphaFoldDB" id="A0AAW1UFB7"/>
<evidence type="ECO:0000313" key="2">
    <source>
        <dbReference type="Proteomes" id="UP001431783"/>
    </source>
</evidence>
<sequence length="135" mass="15770">MDEWSQRLKDVCQETVKLKLVDLNRYLSKPQGFLEYFEEELATLIAQLGAVNLMQLSEHHRIDQQLLASRTNYLYFAFLVLRLGPSASEFKFPNNLPQREQLIAARAWNSYTRQWSVIYSVPQRQKGPNHGDTVI</sequence>
<name>A0AAW1UFB7_9CUCU</name>
<protein>
    <submittedName>
        <fullName evidence="1">Uncharacterized protein</fullName>
    </submittedName>
</protein>
<dbReference type="EMBL" id="JARQZJ010000062">
    <property type="protein sequence ID" value="KAK9879486.1"/>
    <property type="molecule type" value="Genomic_DNA"/>
</dbReference>
<proteinExistence type="predicted"/>
<evidence type="ECO:0000313" key="1">
    <source>
        <dbReference type="EMBL" id="KAK9879486.1"/>
    </source>
</evidence>
<comment type="caution">
    <text evidence="1">The sequence shown here is derived from an EMBL/GenBank/DDBJ whole genome shotgun (WGS) entry which is preliminary data.</text>
</comment>
<dbReference type="Proteomes" id="UP001431783">
    <property type="component" value="Unassembled WGS sequence"/>
</dbReference>